<reference evidence="2" key="1">
    <citation type="journal article" date="2010" name="Nat. Biotechnol.">
        <title>Draft genome sequence of the oilseed species Ricinus communis.</title>
        <authorList>
            <person name="Chan A.P."/>
            <person name="Crabtree J."/>
            <person name="Zhao Q."/>
            <person name="Lorenzi H."/>
            <person name="Orvis J."/>
            <person name="Puiu D."/>
            <person name="Melake-Berhan A."/>
            <person name="Jones K.M."/>
            <person name="Redman J."/>
            <person name="Chen G."/>
            <person name="Cahoon E.B."/>
            <person name="Gedil M."/>
            <person name="Stanke M."/>
            <person name="Haas B.J."/>
            <person name="Wortman J.R."/>
            <person name="Fraser-Liggett C.M."/>
            <person name="Ravel J."/>
            <person name="Rabinowicz P.D."/>
        </authorList>
    </citation>
    <scope>NUCLEOTIDE SEQUENCE [LARGE SCALE GENOMIC DNA]</scope>
    <source>
        <strain evidence="2">cv. Hale</strain>
    </source>
</reference>
<organism evidence="1 2">
    <name type="scientific">Ricinus communis</name>
    <name type="common">Castor bean</name>
    <dbReference type="NCBI Taxonomy" id="3988"/>
    <lineage>
        <taxon>Eukaryota</taxon>
        <taxon>Viridiplantae</taxon>
        <taxon>Streptophyta</taxon>
        <taxon>Embryophyta</taxon>
        <taxon>Tracheophyta</taxon>
        <taxon>Spermatophyta</taxon>
        <taxon>Magnoliopsida</taxon>
        <taxon>eudicotyledons</taxon>
        <taxon>Gunneridae</taxon>
        <taxon>Pentapetalae</taxon>
        <taxon>rosids</taxon>
        <taxon>fabids</taxon>
        <taxon>Malpighiales</taxon>
        <taxon>Euphorbiaceae</taxon>
        <taxon>Acalyphoideae</taxon>
        <taxon>Acalypheae</taxon>
        <taxon>Ricinus</taxon>
    </lineage>
</organism>
<evidence type="ECO:0000313" key="1">
    <source>
        <dbReference type="EMBL" id="EEF29917.1"/>
    </source>
</evidence>
<dbReference type="AlphaFoldDB" id="B9T2J2"/>
<dbReference type="EMBL" id="EQ974384">
    <property type="protein sequence ID" value="EEF29917.1"/>
    <property type="molecule type" value="Genomic_DNA"/>
</dbReference>
<evidence type="ECO:0000313" key="2">
    <source>
        <dbReference type="Proteomes" id="UP000008311"/>
    </source>
</evidence>
<protein>
    <submittedName>
        <fullName evidence="1">Uncharacterized protein</fullName>
    </submittedName>
</protein>
<proteinExistence type="predicted"/>
<accession>B9T2J2</accession>
<gene>
    <name evidence="1" type="ORF">RCOM_0284630</name>
</gene>
<name>B9T2J2_RICCO</name>
<dbReference type="Proteomes" id="UP000008311">
    <property type="component" value="Unassembled WGS sequence"/>
</dbReference>
<dbReference type="InParanoid" id="B9T2J2"/>
<sequence>MAISHPKDHGTRNRKGKGIVKNAINGSSITRIAKKSKASSCGVFKLDNPFGPLQVKNNDMGNPFRTRPYFIRLKINEANVDPDSLIARKGTGENKLGPKIIIEEYEVNAEDILDYPLVVVNGVMDDGSHDAVQN</sequence>
<keyword evidence="2" id="KW-1185">Reference proteome</keyword>